<protein>
    <recommendedName>
        <fullName evidence="3">Deubiquitinating enzyme MINDY-3/4 conserved domain-containing protein</fullName>
    </recommendedName>
</protein>
<comment type="similarity">
    <text evidence="1">Belongs to the MINDY deubiquitinase family. FAM188 subfamily.</text>
</comment>
<reference evidence="4" key="1">
    <citation type="submission" date="2024-02" db="EMBL/GenBank/DDBJ databases">
        <authorList>
            <consortium name="ELIXIR-Norway"/>
            <consortium name="Elixir Norway"/>
        </authorList>
    </citation>
    <scope>NUCLEOTIDE SEQUENCE</scope>
</reference>
<evidence type="ECO:0000256" key="1">
    <source>
        <dbReference type="ARBA" id="ARBA00011074"/>
    </source>
</evidence>
<name>A0ABP0UWC2_9BRYO</name>
<gene>
    <name evidence="4" type="ORF">CSSPTR1EN2_LOCUS20855</name>
</gene>
<evidence type="ECO:0000313" key="4">
    <source>
        <dbReference type="EMBL" id="CAK9231676.1"/>
    </source>
</evidence>
<feature type="domain" description="Deubiquitinating enzyme MINDY-3/4 conserved" evidence="3">
    <location>
        <begin position="133"/>
        <end position="508"/>
    </location>
</feature>
<evidence type="ECO:0000259" key="3">
    <source>
        <dbReference type="SMART" id="SM01174"/>
    </source>
</evidence>
<evidence type="ECO:0000313" key="5">
    <source>
        <dbReference type="Proteomes" id="UP001497512"/>
    </source>
</evidence>
<dbReference type="PANTHER" id="PTHR12473:SF8">
    <property type="entry name" value="UBIQUITIN CARBOXYL-TERMINAL HYDROLASE MINDY-4-RELATED"/>
    <property type="match status" value="1"/>
</dbReference>
<feature type="compositionally biased region" description="Basic and acidic residues" evidence="2">
    <location>
        <begin position="41"/>
        <end position="55"/>
    </location>
</feature>
<dbReference type="SMART" id="SM01174">
    <property type="entry name" value="DUF4205"/>
    <property type="match status" value="1"/>
</dbReference>
<dbReference type="Pfam" id="PF13898">
    <property type="entry name" value="MINDY-3_4_CD"/>
    <property type="match status" value="1"/>
</dbReference>
<dbReference type="InterPro" id="IPR025257">
    <property type="entry name" value="MINDY-3/4_CD"/>
</dbReference>
<evidence type="ECO:0000256" key="2">
    <source>
        <dbReference type="SAM" id="MobiDB-lite"/>
    </source>
</evidence>
<dbReference type="PANTHER" id="PTHR12473">
    <property type="entry name" value="UBIQUITIN CARBOXYL-TERMINAL HYDROLASE MINDY-4-RELATED"/>
    <property type="match status" value="1"/>
</dbReference>
<feature type="compositionally biased region" description="Polar residues" evidence="2">
    <location>
        <begin position="69"/>
        <end position="84"/>
    </location>
</feature>
<keyword evidence="5" id="KW-1185">Reference proteome</keyword>
<organism evidence="4 5">
    <name type="scientific">Sphagnum troendelagicum</name>
    <dbReference type="NCBI Taxonomy" id="128251"/>
    <lineage>
        <taxon>Eukaryota</taxon>
        <taxon>Viridiplantae</taxon>
        <taxon>Streptophyta</taxon>
        <taxon>Embryophyta</taxon>
        <taxon>Bryophyta</taxon>
        <taxon>Sphagnophytina</taxon>
        <taxon>Sphagnopsida</taxon>
        <taxon>Sphagnales</taxon>
        <taxon>Sphagnaceae</taxon>
        <taxon>Sphagnum</taxon>
    </lineage>
</organism>
<proteinExistence type="inferred from homology"/>
<feature type="region of interest" description="Disordered" evidence="2">
    <location>
        <begin position="586"/>
        <end position="606"/>
    </location>
</feature>
<sequence>MGEHDDEELQRAFRMSLQSAPDAKRSKPRDNPGTAESPEASVRRIQRELRAAAAEQRRGALLGLTNLSSSQSVDTKGASTSSLASEPRTICKGTDRSEGPVSLRDAAEKMNPGKRRVEGNRQQLPITVAERLHTMVFGVQQVSREVLAQWCHQGFRFSPDQDTSLGLVQREGGPCGVLAPIQALVLKYLLFVFEDDTGSDQKGKAADASLPTKVGKGVHSEVLDSKLVFSHTQRTRALVYAIGETLWRAGGSKKATVAMLNIPAIYIDRSLKEEDQDEAVAKALEGVCLDSGKELHGLVRFCDVTSISSLHQQLQNLLPGFRSPMGALLLLFSALLSRGLDAVQADRDDPDQPLVTPPFGHASQEIVNLLLCGHAVPNVFDGNMDMGGGMCLKGIPTSVEVGFLTLLESLNLCKVGQHLKCPKWPIWVIGSESHYSILFAFTPTVQEESEFDNREMLVRQAFDAQDQSGGGGFITAEALQQILPDLNIEFSQDVLNTLCSSDIVVWNDLWQALLQLDKSKGGLKDSCNTLRRRQFDVYHFNGIAKTVPTIGNVSHQRPSLTKIEVSVPPKWTPDVVLAEEFKASGGDMSQEASDSGASRPEPAQHAPLVDCIRTRWQRATCHWAGDAPSIV</sequence>
<feature type="region of interest" description="Disordered" evidence="2">
    <location>
        <begin position="1"/>
        <end position="55"/>
    </location>
</feature>
<dbReference type="EMBL" id="OZ019899">
    <property type="protein sequence ID" value="CAK9231676.1"/>
    <property type="molecule type" value="Genomic_DNA"/>
</dbReference>
<dbReference type="InterPro" id="IPR039785">
    <property type="entry name" value="MINY3/4"/>
</dbReference>
<dbReference type="Proteomes" id="UP001497512">
    <property type="component" value="Chromosome 7"/>
</dbReference>
<accession>A0ABP0UWC2</accession>
<feature type="region of interest" description="Disordered" evidence="2">
    <location>
        <begin position="69"/>
        <end position="103"/>
    </location>
</feature>